<reference evidence="3" key="1">
    <citation type="journal article" date="2023" name="Mol. Phylogenet. Evol.">
        <title>Genome-scale phylogeny and comparative genomics of the fungal order Sordariales.</title>
        <authorList>
            <person name="Hensen N."/>
            <person name="Bonometti L."/>
            <person name="Westerberg I."/>
            <person name="Brannstrom I.O."/>
            <person name="Guillou S."/>
            <person name="Cros-Aarteil S."/>
            <person name="Calhoun S."/>
            <person name="Haridas S."/>
            <person name="Kuo A."/>
            <person name="Mondo S."/>
            <person name="Pangilinan J."/>
            <person name="Riley R."/>
            <person name="LaButti K."/>
            <person name="Andreopoulos B."/>
            <person name="Lipzen A."/>
            <person name="Chen C."/>
            <person name="Yan M."/>
            <person name="Daum C."/>
            <person name="Ng V."/>
            <person name="Clum A."/>
            <person name="Steindorff A."/>
            <person name="Ohm R.A."/>
            <person name="Martin F."/>
            <person name="Silar P."/>
            <person name="Natvig D.O."/>
            <person name="Lalanne C."/>
            <person name="Gautier V."/>
            <person name="Ament-Velasquez S.L."/>
            <person name="Kruys A."/>
            <person name="Hutchinson M.I."/>
            <person name="Powell A.J."/>
            <person name="Barry K."/>
            <person name="Miller A.N."/>
            <person name="Grigoriev I.V."/>
            <person name="Debuchy R."/>
            <person name="Gladieux P."/>
            <person name="Hiltunen Thoren M."/>
            <person name="Johannesson H."/>
        </authorList>
    </citation>
    <scope>NUCLEOTIDE SEQUENCE</scope>
    <source>
        <strain evidence="3">CBS 232.78</strain>
    </source>
</reference>
<dbReference type="PRINTS" id="PR01543">
    <property type="entry name" value="ANATRNSFRASE"/>
</dbReference>
<dbReference type="SUPFAM" id="SSF54001">
    <property type="entry name" value="Cysteine proteinases"/>
    <property type="match status" value="1"/>
</dbReference>
<dbReference type="InterPro" id="IPR053710">
    <property type="entry name" value="Arylamine_NAT_domain_sf"/>
</dbReference>
<name>A0AAE0NQF2_9PEZI</name>
<protein>
    <submittedName>
        <fullName evidence="3">Acetyltransferase-like protein</fullName>
    </submittedName>
</protein>
<evidence type="ECO:0000313" key="4">
    <source>
        <dbReference type="Proteomes" id="UP001285441"/>
    </source>
</evidence>
<keyword evidence="4" id="KW-1185">Reference proteome</keyword>
<comment type="caution">
    <text evidence="3">The sequence shown here is derived from an EMBL/GenBank/DDBJ whole genome shotgun (WGS) entry which is preliminary data.</text>
</comment>
<dbReference type="InterPro" id="IPR038765">
    <property type="entry name" value="Papain-like_cys_pep_sf"/>
</dbReference>
<reference evidence="3" key="2">
    <citation type="submission" date="2023-06" db="EMBL/GenBank/DDBJ databases">
        <authorList>
            <consortium name="Lawrence Berkeley National Laboratory"/>
            <person name="Haridas S."/>
            <person name="Hensen N."/>
            <person name="Bonometti L."/>
            <person name="Westerberg I."/>
            <person name="Brannstrom I.O."/>
            <person name="Guillou S."/>
            <person name="Cros-Aarteil S."/>
            <person name="Calhoun S."/>
            <person name="Kuo A."/>
            <person name="Mondo S."/>
            <person name="Pangilinan J."/>
            <person name="Riley R."/>
            <person name="LaButti K."/>
            <person name="Andreopoulos B."/>
            <person name="Lipzen A."/>
            <person name="Chen C."/>
            <person name="Yanf M."/>
            <person name="Daum C."/>
            <person name="Ng V."/>
            <person name="Clum A."/>
            <person name="Steindorff A."/>
            <person name="Ohm R."/>
            <person name="Martin F."/>
            <person name="Silar P."/>
            <person name="Natvig D."/>
            <person name="Lalanne C."/>
            <person name="Gautier V."/>
            <person name="Ament-velasquez S.L."/>
            <person name="Kruys A."/>
            <person name="Hutchinson M.I."/>
            <person name="Powell A.J."/>
            <person name="Barry K."/>
            <person name="Miller A.N."/>
            <person name="Grigoriev I.V."/>
            <person name="Debuchy R."/>
            <person name="Gladieux P."/>
            <person name="Thoren M.H."/>
            <person name="Johannesson H."/>
        </authorList>
    </citation>
    <scope>NUCLEOTIDE SEQUENCE</scope>
    <source>
        <strain evidence="3">CBS 232.78</strain>
    </source>
</reference>
<dbReference type="PANTHER" id="PTHR11786">
    <property type="entry name" value="N-HYDROXYARYLAMINE O-ACETYLTRANSFERASE"/>
    <property type="match status" value="1"/>
</dbReference>
<dbReference type="Proteomes" id="UP001285441">
    <property type="component" value="Unassembled WGS sequence"/>
</dbReference>
<evidence type="ECO:0000256" key="2">
    <source>
        <dbReference type="RuleBase" id="RU003452"/>
    </source>
</evidence>
<keyword evidence="2" id="KW-0012">Acyltransferase</keyword>
<dbReference type="EMBL" id="JAULSW010000004">
    <property type="protein sequence ID" value="KAK3385664.1"/>
    <property type="molecule type" value="Genomic_DNA"/>
</dbReference>
<dbReference type="PANTHER" id="PTHR11786:SF0">
    <property type="entry name" value="ARYLAMINE N-ACETYLTRANSFERASE 4-RELATED"/>
    <property type="match status" value="1"/>
</dbReference>
<evidence type="ECO:0000313" key="3">
    <source>
        <dbReference type="EMBL" id="KAK3385664.1"/>
    </source>
</evidence>
<sequence>MATYTPDQLARYFEHIGWDASSWPPTGTLTAAFLQELIHRQLARVPFESVSLHYSPTHLLSLDPEDLFHKIVGRNMGGYCMENNTFFGTILRSLGFNVTNTGGRVSHATAGRPGPGYMGWNHMVNLVTIDNDKFLVDVGFGYNGPSQPLALESGVIVPGIGTALRFKLTYTALPQHTDKSQRMWVYSYREGSKAAWTDAYAFTEMEFFPDDFAVMNVATMTLRRSFFLQTLFCVKMTLDAETGEPSGWLLLNHDQVKRKDRDGATVLVAELKTEEERVAALEKWFDIQLTEKEKTGIRDLSTELRGWSMD</sequence>
<comment type="similarity">
    <text evidence="1 2">Belongs to the arylamine N-acetyltransferase family.</text>
</comment>
<dbReference type="Pfam" id="PF00797">
    <property type="entry name" value="Acetyltransf_2"/>
    <property type="match status" value="1"/>
</dbReference>
<dbReference type="AlphaFoldDB" id="A0AAE0NQF2"/>
<accession>A0AAE0NQF2</accession>
<proteinExistence type="inferred from homology"/>
<dbReference type="InterPro" id="IPR001447">
    <property type="entry name" value="Arylamine_N-AcTrfase"/>
</dbReference>
<dbReference type="Gene3D" id="3.30.2140.20">
    <property type="match status" value="1"/>
</dbReference>
<evidence type="ECO:0000256" key="1">
    <source>
        <dbReference type="ARBA" id="ARBA00006547"/>
    </source>
</evidence>
<gene>
    <name evidence="3" type="ORF">B0H63DRAFT_186345</name>
</gene>
<dbReference type="GO" id="GO:0016407">
    <property type="term" value="F:acetyltransferase activity"/>
    <property type="evidence" value="ECO:0007669"/>
    <property type="project" value="InterPro"/>
</dbReference>
<organism evidence="3 4">
    <name type="scientific">Podospora didyma</name>
    <dbReference type="NCBI Taxonomy" id="330526"/>
    <lineage>
        <taxon>Eukaryota</taxon>
        <taxon>Fungi</taxon>
        <taxon>Dikarya</taxon>
        <taxon>Ascomycota</taxon>
        <taxon>Pezizomycotina</taxon>
        <taxon>Sordariomycetes</taxon>
        <taxon>Sordariomycetidae</taxon>
        <taxon>Sordariales</taxon>
        <taxon>Podosporaceae</taxon>
        <taxon>Podospora</taxon>
    </lineage>
</organism>
<keyword evidence="2" id="KW-0808">Transferase</keyword>